<dbReference type="CDD" id="cd01987">
    <property type="entry name" value="USP_KdpD-like"/>
    <property type="match status" value="1"/>
</dbReference>
<dbReference type="SUPFAM" id="SSF52402">
    <property type="entry name" value="Adenine nucleotide alpha hydrolases-like"/>
    <property type="match status" value="1"/>
</dbReference>
<keyword evidence="12 14" id="KW-0472">Membrane</keyword>
<dbReference type="GO" id="GO:0016301">
    <property type="term" value="F:kinase activity"/>
    <property type="evidence" value="ECO:0007669"/>
    <property type="project" value="UniProtKB-KW"/>
</dbReference>
<sequence length="927" mass="100701">MPDDIRDKEGRPSPDALLETAEREGRGRLKIFLGAAPGVGKTYEMLMSGRARLADGTDVVIGVVETHGRRETQALVEGFEVVPRKAVDYKGRALDEMDLDAIIARRPALALVDELAHTNAPGSRHPKRYLDVQELLTQGIDVYTTLNIQHVESLNDIVAQITRVTVRETVPDSIIDRADDVEIIDLTPDDLIKRLHEGKVYVPTTARRAIENYFSPGNLTALRELALRRTAQRVDEQLLTHMQAHAIEGPWAAGDRVLVAVDEHPRGASLVRYARRQADRLRCPWAALHVETSRSANLPDADKDRLAATMRLAEQLGGEAITIPGQSVAEDIVRHAGTHNFTHIVVGKPVKSRWREYFEGSVTHDLIRQAGNISVHVTSGADPDAALASQGVKTAPQRRRVDPWPYLTSALHVVGALVVGMALRQFLDVRNIALVFLMAVLSSAVTLGLRPALFASLLSAFAYNFFFLPPLYTLTIADPESVVALLFFLIVAVIASNLTGRVQRQAAAARERARMTEDLYLFSKKLAGTGTLDDVLWATAFQIASMLKVRVVLLLPEDGSIAVKAGYPPDDTLVDADIAAAKWAWEHNRAAGRGADTLPGAKRLYLPLRTGRMAVGVVGLDNDRQGPLLTPEQQRLFDALADQAAVAIERIQLVADVDRAKLAVEADRLRSALLTSISHDLKTPLASIMGAAGALREFGVSLPEEGRAELVSTVLDESERLNRFIANLLDMTKIESGAMEPNSALHYVGDIVGSALRRAAKITASHKTELDMPSDLPMLKLDPVLFEQVLFNLLDNAAKYAPEGSTIRIRGWADGASVAIQIMDEGPGIPQADLERVFDTFYRVRKGDHVRAGTGLGLSICRGFVEAMGGTIIASNRADRPGAVFTITLPVPAERPNLGEPNLGEPNLGEPNLGGPNLDGPNLDGIA</sequence>
<dbReference type="Gene3D" id="3.40.50.620">
    <property type="entry name" value="HUPs"/>
    <property type="match status" value="1"/>
</dbReference>
<dbReference type="InterPro" id="IPR003852">
    <property type="entry name" value="Sig_transdc_His_kinase_KdpD_N"/>
</dbReference>
<dbReference type="Gene3D" id="3.40.50.300">
    <property type="entry name" value="P-loop containing nucleotide triphosphate hydrolases"/>
    <property type="match status" value="1"/>
</dbReference>
<dbReference type="InterPro" id="IPR036890">
    <property type="entry name" value="HATPase_C_sf"/>
</dbReference>
<evidence type="ECO:0000256" key="4">
    <source>
        <dbReference type="ARBA" id="ARBA00022553"/>
    </source>
</evidence>
<evidence type="ECO:0000313" key="16">
    <source>
        <dbReference type="EMBL" id="MBE1205834.1"/>
    </source>
</evidence>
<evidence type="ECO:0000256" key="2">
    <source>
        <dbReference type="ARBA" id="ARBA00004141"/>
    </source>
</evidence>
<dbReference type="EMBL" id="JACZEP010000004">
    <property type="protein sequence ID" value="MBE1205834.1"/>
    <property type="molecule type" value="Genomic_DNA"/>
</dbReference>
<dbReference type="PRINTS" id="PR00344">
    <property type="entry name" value="BCTRLSENSOR"/>
</dbReference>
<organism evidence="16 17">
    <name type="scientific">Aminobacter carboxidus</name>
    <dbReference type="NCBI Taxonomy" id="376165"/>
    <lineage>
        <taxon>Bacteria</taxon>
        <taxon>Pseudomonadati</taxon>
        <taxon>Pseudomonadota</taxon>
        <taxon>Alphaproteobacteria</taxon>
        <taxon>Hyphomicrobiales</taxon>
        <taxon>Phyllobacteriaceae</taxon>
        <taxon>Aminobacter</taxon>
    </lineage>
</organism>
<dbReference type="SMART" id="SM00388">
    <property type="entry name" value="HisKA"/>
    <property type="match status" value="1"/>
</dbReference>
<dbReference type="InterPro" id="IPR038318">
    <property type="entry name" value="KdpD_sf"/>
</dbReference>
<comment type="catalytic activity">
    <reaction evidence="1">
        <text>ATP + protein L-histidine = ADP + protein N-phospho-L-histidine.</text>
        <dbReference type="EC" id="2.7.13.3"/>
    </reaction>
</comment>
<feature type="domain" description="Histidine kinase" evidence="15">
    <location>
        <begin position="676"/>
        <end position="893"/>
    </location>
</feature>
<dbReference type="SUPFAM" id="SSF55874">
    <property type="entry name" value="ATPase domain of HSP90 chaperone/DNA topoisomerase II/histidine kinase"/>
    <property type="match status" value="1"/>
</dbReference>
<dbReference type="Pfam" id="PF13493">
    <property type="entry name" value="DUF4118"/>
    <property type="match status" value="1"/>
</dbReference>
<dbReference type="InterPro" id="IPR014729">
    <property type="entry name" value="Rossmann-like_a/b/a_fold"/>
</dbReference>
<dbReference type="CDD" id="cd00075">
    <property type="entry name" value="HATPase"/>
    <property type="match status" value="1"/>
</dbReference>
<dbReference type="Pfam" id="PF00512">
    <property type="entry name" value="HisKA"/>
    <property type="match status" value="1"/>
</dbReference>
<keyword evidence="4" id="KW-0597">Phosphoprotein</keyword>
<feature type="region of interest" description="Disordered" evidence="13">
    <location>
        <begin position="895"/>
        <end position="927"/>
    </location>
</feature>
<dbReference type="SMART" id="SM00387">
    <property type="entry name" value="HATPase_c"/>
    <property type="match status" value="1"/>
</dbReference>
<dbReference type="CDD" id="cd00082">
    <property type="entry name" value="HisKA"/>
    <property type="match status" value="1"/>
</dbReference>
<evidence type="ECO:0000256" key="1">
    <source>
        <dbReference type="ARBA" id="ARBA00000085"/>
    </source>
</evidence>
<evidence type="ECO:0000256" key="12">
    <source>
        <dbReference type="ARBA" id="ARBA00023136"/>
    </source>
</evidence>
<dbReference type="InterPro" id="IPR036097">
    <property type="entry name" value="HisK_dim/P_sf"/>
</dbReference>
<dbReference type="EC" id="2.7.13.3" evidence="3"/>
<keyword evidence="9" id="KW-0067">ATP-binding</keyword>
<dbReference type="Pfam" id="PF13492">
    <property type="entry name" value="GAF_3"/>
    <property type="match status" value="1"/>
</dbReference>
<dbReference type="InterPro" id="IPR006016">
    <property type="entry name" value="UspA"/>
</dbReference>
<accession>A0ABR9GQJ2</accession>
<dbReference type="Pfam" id="PF00582">
    <property type="entry name" value="Usp"/>
    <property type="match status" value="1"/>
</dbReference>
<dbReference type="InterPro" id="IPR027417">
    <property type="entry name" value="P-loop_NTPase"/>
</dbReference>
<dbReference type="PANTHER" id="PTHR45569">
    <property type="entry name" value="SENSOR PROTEIN KDPD"/>
    <property type="match status" value="1"/>
</dbReference>
<dbReference type="Gene3D" id="3.30.565.10">
    <property type="entry name" value="Histidine kinase-like ATPase, C-terminal domain"/>
    <property type="match status" value="1"/>
</dbReference>
<keyword evidence="6 14" id="KW-0812">Transmembrane</keyword>
<evidence type="ECO:0000256" key="11">
    <source>
        <dbReference type="ARBA" id="ARBA00023012"/>
    </source>
</evidence>
<evidence type="ECO:0000256" key="13">
    <source>
        <dbReference type="SAM" id="MobiDB-lite"/>
    </source>
</evidence>
<keyword evidence="11" id="KW-0902">Two-component regulatory system</keyword>
<feature type="transmembrane region" description="Helical" evidence="14">
    <location>
        <begin position="482"/>
        <end position="500"/>
    </location>
</feature>
<dbReference type="InterPro" id="IPR003661">
    <property type="entry name" value="HisK_dim/P_dom"/>
</dbReference>
<dbReference type="Gene3D" id="3.30.450.40">
    <property type="match status" value="1"/>
</dbReference>
<evidence type="ECO:0000256" key="8">
    <source>
        <dbReference type="ARBA" id="ARBA00022777"/>
    </source>
</evidence>
<dbReference type="InterPro" id="IPR005467">
    <property type="entry name" value="His_kinase_dom"/>
</dbReference>
<keyword evidence="5" id="KW-0808">Transferase</keyword>
<proteinExistence type="predicted"/>
<dbReference type="Proteomes" id="UP000598227">
    <property type="component" value="Unassembled WGS sequence"/>
</dbReference>
<comment type="caution">
    <text evidence="16">The sequence shown here is derived from an EMBL/GenBank/DDBJ whole genome shotgun (WGS) entry which is preliminary data.</text>
</comment>
<dbReference type="Gene3D" id="1.10.287.130">
    <property type="match status" value="1"/>
</dbReference>
<dbReference type="PANTHER" id="PTHR45569:SF1">
    <property type="entry name" value="SENSOR PROTEIN KDPD"/>
    <property type="match status" value="1"/>
</dbReference>
<dbReference type="InterPro" id="IPR004358">
    <property type="entry name" value="Sig_transdc_His_kin-like_C"/>
</dbReference>
<evidence type="ECO:0000256" key="3">
    <source>
        <dbReference type="ARBA" id="ARBA00012438"/>
    </source>
</evidence>
<dbReference type="Gene3D" id="1.20.120.620">
    <property type="entry name" value="Backbone structure of the membrane domain of e. Coli histidine kinase receptor kdpd"/>
    <property type="match status" value="1"/>
</dbReference>
<dbReference type="PROSITE" id="PS50109">
    <property type="entry name" value="HIS_KIN"/>
    <property type="match status" value="1"/>
</dbReference>
<reference evidence="16 17" key="1">
    <citation type="submission" date="2020-09" db="EMBL/GenBank/DDBJ databases">
        <title>Draft Genome Sequence of Aminobacter carboxidus type strain DSM 1086, a soil Gram-negative carboxydobacterium.</title>
        <authorList>
            <person name="Turrini P."/>
            <person name="Tescari M."/>
            <person name="Artuso I."/>
            <person name="Lugli G.A."/>
            <person name="Frangipani E."/>
            <person name="Ventura M."/>
            <person name="Visca P."/>
        </authorList>
    </citation>
    <scope>NUCLEOTIDE SEQUENCE [LARGE SCALE GENOMIC DNA]</scope>
    <source>
        <strain evidence="16 17">DSM 1086</strain>
    </source>
</reference>
<keyword evidence="7" id="KW-0547">Nucleotide-binding</keyword>
<dbReference type="Pfam" id="PF02518">
    <property type="entry name" value="HATPase_c"/>
    <property type="match status" value="1"/>
</dbReference>
<evidence type="ECO:0000313" key="17">
    <source>
        <dbReference type="Proteomes" id="UP000598227"/>
    </source>
</evidence>
<evidence type="ECO:0000256" key="9">
    <source>
        <dbReference type="ARBA" id="ARBA00022840"/>
    </source>
</evidence>
<evidence type="ECO:0000256" key="6">
    <source>
        <dbReference type="ARBA" id="ARBA00022692"/>
    </source>
</evidence>
<gene>
    <name evidence="16" type="ORF">IHE39_16175</name>
</gene>
<dbReference type="Pfam" id="PF02702">
    <property type="entry name" value="KdpD"/>
    <property type="match status" value="1"/>
</dbReference>
<dbReference type="RefSeq" id="WP_192567150.1">
    <property type="nucleotide sequence ID" value="NZ_JACZEP010000004.1"/>
</dbReference>
<evidence type="ECO:0000256" key="14">
    <source>
        <dbReference type="SAM" id="Phobius"/>
    </source>
</evidence>
<name>A0ABR9GQJ2_9HYPH</name>
<dbReference type="InterPro" id="IPR003594">
    <property type="entry name" value="HATPase_dom"/>
</dbReference>
<dbReference type="InterPro" id="IPR052023">
    <property type="entry name" value="Histidine_kinase_KdpD"/>
</dbReference>
<evidence type="ECO:0000256" key="10">
    <source>
        <dbReference type="ARBA" id="ARBA00022989"/>
    </source>
</evidence>
<dbReference type="SUPFAM" id="SSF55781">
    <property type="entry name" value="GAF domain-like"/>
    <property type="match status" value="1"/>
</dbReference>
<dbReference type="InterPro" id="IPR025201">
    <property type="entry name" value="KdpD_TM"/>
</dbReference>
<protein>
    <recommendedName>
        <fullName evidence="3">histidine kinase</fullName>
        <ecNumber evidence="3">2.7.13.3</ecNumber>
    </recommendedName>
</protein>
<comment type="subcellular location">
    <subcellularLocation>
        <location evidence="2">Membrane</location>
        <topology evidence="2">Multi-pass membrane protein</topology>
    </subcellularLocation>
</comment>
<feature type="transmembrane region" description="Helical" evidence="14">
    <location>
        <begin position="404"/>
        <end position="423"/>
    </location>
</feature>
<dbReference type="InterPro" id="IPR029016">
    <property type="entry name" value="GAF-like_dom_sf"/>
</dbReference>
<evidence type="ECO:0000256" key="5">
    <source>
        <dbReference type="ARBA" id="ARBA00022679"/>
    </source>
</evidence>
<dbReference type="InterPro" id="IPR003018">
    <property type="entry name" value="GAF"/>
</dbReference>
<feature type="transmembrane region" description="Helical" evidence="14">
    <location>
        <begin position="435"/>
        <end position="462"/>
    </location>
</feature>
<evidence type="ECO:0000256" key="7">
    <source>
        <dbReference type="ARBA" id="ARBA00022741"/>
    </source>
</evidence>
<keyword evidence="17" id="KW-1185">Reference proteome</keyword>
<keyword evidence="10 14" id="KW-1133">Transmembrane helix</keyword>
<evidence type="ECO:0000259" key="15">
    <source>
        <dbReference type="PROSITE" id="PS50109"/>
    </source>
</evidence>
<keyword evidence="8 16" id="KW-0418">Kinase</keyword>
<dbReference type="SUPFAM" id="SSF47384">
    <property type="entry name" value="Homodimeric domain of signal transducing histidine kinase"/>
    <property type="match status" value="1"/>
</dbReference>